<protein>
    <recommendedName>
        <fullName evidence="4">DUF5362 domain-containing protein</fullName>
    </recommendedName>
</protein>
<dbReference type="EMBL" id="FRXN01000003">
    <property type="protein sequence ID" value="SHO62831.1"/>
    <property type="molecule type" value="Genomic_DNA"/>
</dbReference>
<dbReference type="Pfam" id="PF17319">
    <property type="entry name" value="DUF5362"/>
    <property type="match status" value="1"/>
</dbReference>
<keyword evidence="1" id="KW-0812">Transmembrane</keyword>
<dbReference type="STRING" id="1073327.SAMN04488108_2343"/>
<organism evidence="2 3">
    <name type="scientific">Algoriphagus zhangzhouensis</name>
    <dbReference type="NCBI Taxonomy" id="1073327"/>
    <lineage>
        <taxon>Bacteria</taxon>
        <taxon>Pseudomonadati</taxon>
        <taxon>Bacteroidota</taxon>
        <taxon>Cytophagia</taxon>
        <taxon>Cytophagales</taxon>
        <taxon>Cyclobacteriaceae</taxon>
        <taxon>Algoriphagus</taxon>
    </lineage>
</organism>
<evidence type="ECO:0000313" key="3">
    <source>
        <dbReference type="Proteomes" id="UP000184609"/>
    </source>
</evidence>
<keyword evidence="3" id="KW-1185">Reference proteome</keyword>
<gene>
    <name evidence="2" type="ORF">SAMN04488108_2343</name>
</gene>
<dbReference type="OrthoDB" id="1121797at2"/>
<dbReference type="RefSeq" id="WP_073571992.1">
    <property type="nucleotide sequence ID" value="NZ_FRXN01000003.1"/>
</dbReference>
<feature type="transmembrane region" description="Helical" evidence="1">
    <location>
        <begin position="130"/>
        <end position="155"/>
    </location>
</feature>
<keyword evidence="1" id="KW-0472">Membrane</keyword>
<proteinExistence type="predicted"/>
<keyword evidence="1" id="KW-1133">Transmembrane helix</keyword>
<sequence length="159" mass="17550">MEENTTFQEETPLKKPSLTIPDTSLPILAETSRWGNFLAILGFIGTGLMVLMGLFAGTIFSSIGSEFGGNPFQGVMGIFMGLFYALFGLIYFFPSLYLYRFSDKIKKAIIQRDSDILANALENQKSLYKFMGIFCIVSIGLYVLIFVFAILGGAIGSMM</sequence>
<accession>A0A1M7ZD31</accession>
<reference evidence="3" key="1">
    <citation type="submission" date="2016-12" db="EMBL/GenBank/DDBJ databases">
        <authorList>
            <person name="Varghese N."/>
            <person name="Submissions S."/>
        </authorList>
    </citation>
    <scope>NUCLEOTIDE SEQUENCE [LARGE SCALE GENOMIC DNA]</scope>
    <source>
        <strain evidence="3">DSM 25035</strain>
    </source>
</reference>
<dbReference type="Proteomes" id="UP000184609">
    <property type="component" value="Unassembled WGS sequence"/>
</dbReference>
<evidence type="ECO:0000313" key="2">
    <source>
        <dbReference type="EMBL" id="SHO62831.1"/>
    </source>
</evidence>
<name>A0A1M7ZD31_9BACT</name>
<evidence type="ECO:0008006" key="4">
    <source>
        <dbReference type="Google" id="ProtNLM"/>
    </source>
</evidence>
<evidence type="ECO:0000256" key="1">
    <source>
        <dbReference type="SAM" id="Phobius"/>
    </source>
</evidence>
<feature type="transmembrane region" description="Helical" evidence="1">
    <location>
        <begin position="37"/>
        <end position="63"/>
    </location>
</feature>
<dbReference type="AlphaFoldDB" id="A0A1M7ZD31"/>
<dbReference type="InterPro" id="IPR035287">
    <property type="entry name" value="DUF5362"/>
</dbReference>
<feature type="transmembrane region" description="Helical" evidence="1">
    <location>
        <begin position="75"/>
        <end position="99"/>
    </location>
</feature>